<comment type="caution">
    <text evidence="1">The sequence shown here is derived from an EMBL/GenBank/DDBJ whole genome shotgun (WGS) entry which is preliminary data.</text>
</comment>
<sequence>MFDDTSQEIIAHKKDNSATWTAGQLNTKTNTAEAKSPSMDATNQAILAVGICALALQEEERVKQQRKRRMWTQKWLTGKEERKFFREPVPRR</sequence>
<accession>A0A5B7GG88</accession>
<name>A0A5B7GG88_PORTR</name>
<organism evidence="1 2">
    <name type="scientific">Portunus trituberculatus</name>
    <name type="common">Swimming crab</name>
    <name type="synonym">Neptunus trituberculatus</name>
    <dbReference type="NCBI Taxonomy" id="210409"/>
    <lineage>
        <taxon>Eukaryota</taxon>
        <taxon>Metazoa</taxon>
        <taxon>Ecdysozoa</taxon>
        <taxon>Arthropoda</taxon>
        <taxon>Crustacea</taxon>
        <taxon>Multicrustacea</taxon>
        <taxon>Malacostraca</taxon>
        <taxon>Eumalacostraca</taxon>
        <taxon>Eucarida</taxon>
        <taxon>Decapoda</taxon>
        <taxon>Pleocyemata</taxon>
        <taxon>Brachyura</taxon>
        <taxon>Eubrachyura</taxon>
        <taxon>Portunoidea</taxon>
        <taxon>Portunidae</taxon>
        <taxon>Portuninae</taxon>
        <taxon>Portunus</taxon>
    </lineage>
</organism>
<dbReference type="EMBL" id="VSRR010013842">
    <property type="protein sequence ID" value="MPC56307.1"/>
    <property type="molecule type" value="Genomic_DNA"/>
</dbReference>
<gene>
    <name evidence="1" type="ORF">E2C01_050260</name>
</gene>
<dbReference type="Proteomes" id="UP000324222">
    <property type="component" value="Unassembled WGS sequence"/>
</dbReference>
<reference evidence="1 2" key="1">
    <citation type="submission" date="2019-05" db="EMBL/GenBank/DDBJ databases">
        <title>Another draft genome of Portunus trituberculatus and its Hox gene families provides insights of decapod evolution.</title>
        <authorList>
            <person name="Jeong J.-H."/>
            <person name="Song I."/>
            <person name="Kim S."/>
            <person name="Choi T."/>
            <person name="Kim D."/>
            <person name="Ryu S."/>
            <person name="Kim W."/>
        </authorList>
    </citation>
    <scope>NUCLEOTIDE SEQUENCE [LARGE SCALE GENOMIC DNA]</scope>
    <source>
        <tissue evidence="1">Muscle</tissue>
    </source>
</reference>
<dbReference type="AlphaFoldDB" id="A0A5B7GG88"/>
<proteinExistence type="predicted"/>
<protein>
    <submittedName>
        <fullName evidence="1">Uncharacterized protein</fullName>
    </submittedName>
</protein>
<evidence type="ECO:0000313" key="2">
    <source>
        <dbReference type="Proteomes" id="UP000324222"/>
    </source>
</evidence>
<keyword evidence="2" id="KW-1185">Reference proteome</keyword>
<evidence type="ECO:0000313" key="1">
    <source>
        <dbReference type="EMBL" id="MPC56307.1"/>
    </source>
</evidence>